<keyword evidence="6" id="KW-1185">Reference proteome</keyword>
<evidence type="ECO:0000256" key="2">
    <source>
        <dbReference type="ARBA" id="ARBA00022729"/>
    </source>
</evidence>
<dbReference type="Pfam" id="PF13343">
    <property type="entry name" value="SBP_bac_6"/>
    <property type="match status" value="1"/>
</dbReference>
<dbReference type="Gene3D" id="3.40.190.10">
    <property type="entry name" value="Periplasmic binding protein-like II"/>
    <property type="match status" value="2"/>
</dbReference>
<keyword evidence="3" id="KW-0408">Iron</keyword>
<dbReference type="Proteomes" id="UP000280346">
    <property type="component" value="Unassembled WGS sequence"/>
</dbReference>
<dbReference type="RefSeq" id="WP_127001652.1">
    <property type="nucleotide sequence ID" value="NZ_JBNPXW010000016.1"/>
</dbReference>
<dbReference type="PANTHER" id="PTHR30006:SF15">
    <property type="entry name" value="IRON-UTILIZATION PERIPLASMIC PROTEIN"/>
    <property type="match status" value="1"/>
</dbReference>
<dbReference type="CDD" id="cd13543">
    <property type="entry name" value="PBP2_Fbp"/>
    <property type="match status" value="1"/>
</dbReference>
<keyword evidence="3" id="KW-0479">Metal-binding</keyword>
<feature type="binding site" evidence="3">
    <location>
        <position position="231"/>
    </location>
    <ligand>
        <name>Fe cation</name>
        <dbReference type="ChEBI" id="CHEBI:24875"/>
    </ligand>
</feature>
<sequence length="344" mass="35949">MTMVFKHLARAAAVTVVLTGSSLTALAQGTAGSAADDGIVVYNAQHASLTQAWADGFTRDTGIKVTLRKGGDMELGNQIVQEGAASPADVFVTENSPAMALVDKAGLFAPLAADVLAQTPENFRPANGHWTGVAARSTVFAYNTAKLKPEQLPKSLLDLADPSWKGRWAASPAGADFQAIVGALLQLKGEAATASWLKGVKDNAKPYKGNGVAMKAVNAGEVEGAVIYHYYYVGDQANTGENSKNVALHYFRNNDPGAFLSLSGAGVLASSKHKAEAQAFVKWMTGTKGQEILRDGNAYEYAIASGVASNAKLEPIAKLQAPKVTPETLNNKAVTDLMTAAGLL</sequence>
<accession>A0A3S1CEV9</accession>
<dbReference type="EMBL" id="RZIJ01000019">
    <property type="protein sequence ID" value="RUQ66738.1"/>
    <property type="molecule type" value="Genomic_DNA"/>
</dbReference>
<dbReference type="InterPro" id="IPR026045">
    <property type="entry name" value="Ferric-bd"/>
</dbReference>
<evidence type="ECO:0000313" key="5">
    <source>
        <dbReference type="EMBL" id="RUQ66738.1"/>
    </source>
</evidence>
<proteinExistence type="inferred from homology"/>
<feature type="binding site" evidence="3">
    <location>
        <position position="230"/>
    </location>
    <ligand>
        <name>Fe cation</name>
        <dbReference type="ChEBI" id="CHEBI:24875"/>
    </ligand>
</feature>
<dbReference type="PIRSF" id="PIRSF002825">
    <property type="entry name" value="CfbpA"/>
    <property type="match status" value="1"/>
</dbReference>
<gene>
    <name evidence="5" type="ORF">EJ913_21335</name>
</gene>
<dbReference type="OrthoDB" id="9769567at2"/>
<evidence type="ECO:0000256" key="1">
    <source>
        <dbReference type="ARBA" id="ARBA00008520"/>
    </source>
</evidence>
<evidence type="ECO:0000256" key="4">
    <source>
        <dbReference type="SAM" id="SignalP"/>
    </source>
</evidence>
<dbReference type="GO" id="GO:0046872">
    <property type="term" value="F:metal ion binding"/>
    <property type="evidence" value="ECO:0007669"/>
    <property type="project" value="UniProtKB-KW"/>
</dbReference>
<dbReference type="GO" id="GO:0030288">
    <property type="term" value="C:outer membrane-bounded periplasmic space"/>
    <property type="evidence" value="ECO:0007669"/>
    <property type="project" value="TreeGrafter"/>
</dbReference>
<reference evidence="5 6" key="1">
    <citation type="submission" date="2018-12" db="EMBL/GenBank/DDBJ databases">
        <authorList>
            <person name="Yang Y."/>
        </authorList>
    </citation>
    <scope>NUCLEOTIDE SEQUENCE [LARGE SCALE GENOMIC DNA]</scope>
    <source>
        <strain evidence="5 6">GSF71</strain>
    </source>
</reference>
<dbReference type="PANTHER" id="PTHR30006">
    <property type="entry name" value="THIAMINE-BINDING PERIPLASMIC PROTEIN-RELATED"/>
    <property type="match status" value="1"/>
</dbReference>
<feature type="signal peptide" evidence="4">
    <location>
        <begin position="1"/>
        <end position="27"/>
    </location>
</feature>
<keyword evidence="2 4" id="KW-0732">Signal</keyword>
<feature type="binding site" evidence="3">
    <location>
        <position position="46"/>
    </location>
    <ligand>
        <name>Fe cation</name>
        <dbReference type="ChEBI" id="CHEBI:24875"/>
    </ligand>
</feature>
<dbReference type="AlphaFoldDB" id="A0A3S1CEV9"/>
<comment type="caution">
    <text evidence="5">The sequence shown here is derived from an EMBL/GenBank/DDBJ whole genome shotgun (WGS) entry which is preliminary data.</text>
</comment>
<dbReference type="SUPFAM" id="SSF53850">
    <property type="entry name" value="Periplasmic binding protein-like II"/>
    <property type="match status" value="1"/>
</dbReference>
<evidence type="ECO:0000256" key="3">
    <source>
        <dbReference type="PIRSR" id="PIRSR002825-1"/>
    </source>
</evidence>
<feature type="binding site" evidence="3">
    <location>
        <position position="94"/>
    </location>
    <ligand>
        <name>Fe cation</name>
        <dbReference type="ChEBI" id="CHEBI:24875"/>
    </ligand>
</feature>
<feature type="chain" id="PRO_5018639071" evidence="4">
    <location>
        <begin position="28"/>
        <end position="344"/>
    </location>
</feature>
<evidence type="ECO:0000313" key="6">
    <source>
        <dbReference type="Proteomes" id="UP000280346"/>
    </source>
</evidence>
<organism evidence="5 6">
    <name type="scientific">Azospirillum doebereinerae</name>
    <dbReference type="NCBI Taxonomy" id="92933"/>
    <lineage>
        <taxon>Bacteria</taxon>
        <taxon>Pseudomonadati</taxon>
        <taxon>Pseudomonadota</taxon>
        <taxon>Alphaproteobacteria</taxon>
        <taxon>Rhodospirillales</taxon>
        <taxon>Azospirillaceae</taxon>
        <taxon>Azospirillum</taxon>
    </lineage>
</organism>
<comment type="similarity">
    <text evidence="1">Belongs to the bacterial solute-binding protein 1 family.</text>
</comment>
<name>A0A3S1CEV9_9PROT</name>
<protein>
    <submittedName>
        <fullName evidence="5">Iron ABC transporter substrate-binding protein</fullName>
    </submittedName>
</protein>